<comment type="caution">
    <text evidence="1">The sequence shown here is derived from an EMBL/GenBank/DDBJ whole genome shotgun (WGS) entry which is preliminary data.</text>
</comment>
<evidence type="ECO:0008006" key="3">
    <source>
        <dbReference type="Google" id="ProtNLM"/>
    </source>
</evidence>
<keyword evidence="2" id="KW-1185">Reference proteome</keyword>
<organism evidence="1 2">
    <name type="scientific">Niastella koreensis</name>
    <dbReference type="NCBI Taxonomy" id="354356"/>
    <lineage>
        <taxon>Bacteria</taxon>
        <taxon>Pseudomonadati</taxon>
        <taxon>Bacteroidota</taxon>
        <taxon>Chitinophagia</taxon>
        <taxon>Chitinophagales</taxon>
        <taxon>Chitinophagaceae</taxon>
        <taxon>Niastella</taxon>
    </lineage>
</organism>
<dbReference type="CDD" id="cd00063">
    <property type="entry name" value="FN3"/>
    <property type="match status" value="1"/>
</dbReference>
<name>A0ABX3NTT3_9BACT</name>
<sequence>MKKVNAKYKKRQSDIVTICQRVIENMENNPAFPNPPAALAELKKVLPEFQNALVKAEGRDKQMVSIKNDKKAIVLAYLQELSDYVTVTCNNDRTLILGSGFDATNEIIGSSYPTPSIEILEVELGAPGEVTTRAKKVSGIVAYVHQYTKELPSINTEWIGIGSNQNSHTFEGLISDKRYWFRIVAIGTDGRRGYSPVVSKVIQ</sequence>
<dbReference type="InterPro" id="IPR036116">
    <property type="entry name" value="FN3_sf"/>
</dbReference>
<accession>A0ABX3NTT3</accession>
<reference evidence="1 2" key="1">
    <citation type="submission" date="2016-04" db="EMBL/GenBank/DDBJ databases">
        <authorList>
            <person name="Chen L."/>
            <person name="Zhuang W."/>
            <person name="Wang G."/>
        </authorList>
    </citation>
    <scope>NUCLEOTIDE SEQUENCE [LARGE SCALE GENOMIC DNA]</scope>
    <source>
        <strain evidence="2">GR20</strain>
    </source>
</reference>
<gene>
    <name evidence="1" type="ORF">A4D02_35225</name>
</gene>
<dbReference type="Gene3D" id="2.60.40.10">
    <property type="entry name" value="Immunoglobulins"/>
    <property type="match status" value="1"/>
</dbReference>
<evidence type="ECO:0000313" key="1">
    <source>
        <dbReference type="EMBL" id="OQP44310.1"/>
    </source>
</evidence>
<dbReference type="Proteomes" id="UP000192277">
    <property type="component" value="Unassembled WGS sequence"/>
</dbReference>
<evidence type="ECO:0000313" key="2">
    <source>
        <dbReference type="Proteomes" id="UP000192277"/>
    </source>
</evidence>
<dbReference type="RefSeq" id="WP_014218114.1">
    <property type="nucleotide sequence ID" value="NZ_LWBO01000027.1"/>
</dbReference>
<dbReference type="InterPro" id="IPR003961">
    <property type="entry name" value="FN3_dom"/>
</dbReference>
<dbReference type="InterPro" id="IPR013783">
    <property type="entry name" value="Ig-like_fold"/>
</dbReference>
<protein>
    <recommendedName>
        <fullName evidence="3">Fibronectin type-III domain-containing protein</fullName>
    </recommendedName>
</protein>
<dbReference type="SUPFAM" id="SSF49265">
    <property type="entry name" value="Fibronectin type III"/>
    <property type="match status" value="1"/>
</dbReference>
<proteinExistence type="predicted"/>
<dbReference type="EMBL" id="LWBO01000027">
    <property type="protein sequence ID" value="OQP44310.1"/>
    <property type="molecule type" value="Genomic_DNA"/>
</dbReference>